<dbReference type="PROSITE" id="PS00455">
    <property type="entry name" value="AMP_BINDING"/>
    <property type="match status" value="1"/>
</dbReference>
<dbReference type="PANTHER" id="PTHR43201">
    <property type="entry name" value="ACYL-COA SYNTHETASE"/>
    <property type="match status" value="1"/>
</dbReference>
<dbReference type="InterPro" id="IPR042099">
    <property type="entry name" value="ANL_N_sf"/>
</dbReference>
<dbReference type="AlphaFoldDB" id="S0G3J8"/>
<dbReference type="Pfam" id="PF00501">
    <property type="entry name" value="AMP-binding"/>
    <property type="match status" value="1"/>
</dbReference>
<gene>
    <name evidence="5" type="primary">menE2</name>
    <name evidence="5" type="ORF">Dpo_3c01970</name>
</gene>
<comment type="caution">
    <text evidence="5">The sequence shown here is derived from an EMBL/GenBank/DDBJ whole genome shotgun (WGS) entry which is preliminary data.</text>
</comment>
<accession>S0G3J8</accession>
<dbReference type="InterPro" id="IPR020845">
    <property type="entry name" value="AMP-binding_CS"/>
</dbReference>
<dbReference type="Gene3D" id="3.30.300.30">
    <property type="match status" value="1"/>
</dbReference>
<dbReference type="EC" id="6.2.1.26" evidence="5"/>
<proteinExistence type="inferred from homology"/>
<dbReference type="CDD" id="cd04433">
    <property type="entry name" value="AFD_class_I"/>
    <property type="match status" value="1"/>
</dbReference>
<evidence type="ECO:0000259" key="4">
    <source>
        <dbReference type="Pfam" id="PF13193"/>
    </source>
</evidence>
<evidence type="ECO:0000256" key="1">
    <source>
        <dbReference type="ARBA" id="ARBA00006432"/>
    </source>
</evidence>
<keyword evidence="2 5" id="KW-0436">Ligase</keyword>
<protein>
    <submittedName>
        <fullName evidence="5">2-succinylbenzoate--CoA ligase MenE</fullName>
        <ecNumber evidence="5">6.2.1.26</ecNumber>
    </submittedName>
</protein>
<dbReference type="PANTHER" id="PTHR43201:SF5">
    <property type="entry name" value="MEDIUM-CHAIN ACYL-COA LIGASE ACSF2, MITOCHONDRIAL"/>
    <property type="match status" value="1"/>
</dbReference>
<evidence type="ECO:0000313" key="5">
    <source>
        <dbReference type="EMBL" id="EMS80054.1"/>
    </source>
</evidence>
<dbReference type="Gene3D" id="3.40.50.12780">
    <property type="entry name" value="N-terminal domain of ligase-like"/>
    <property type="match status" value="1"/>
</dbReference>
<dbReference type="GO" id="GO:0008756">
    <property type="term" value="F:o-succinylbenzoate-CoA ligase activity"/>
    <property type="evidence" value="ECO:0007669"/>
    <property type="project" value="UniProtKB-EC"/>
</dbReference>
<dbReference type="InterPro" id="IPR025110">
    <property type="entry name" value="AMP-bd_C"/>
</dbReference>
<dbReference type="Pfam" id="PF13193">
    <property type="entry name" value="AMP-binding_C"/>
    <property type="match status" value="1"/>
</dbReference>
<keyword evidence="6" id="KW-1185">Reference proteome</keyword>
<comment type="similarity">
    <text evidence="1">Belongs to the ATP-dependent AMP-binding enzyme family.</text>
</comment>
<dbReference type="SUPFAM" id="SSF56801">
    <property type="entry name" value="Acetyl-CoA synthetase-like"/>
    <property type="match status" value="1"/>
</dbReference>
<feature type="domain" description="AMP-dependent synthetase/ligase" evidence="3">
    <location>
        <begin position="30"/>
        <end position="407"/>
    </location>
</feature>
<dbReference type="OrthoDB" id="9803968at2"/>
<dbReference type="RefSeq" id="WP_006965389.1">
    <property type="nucleotide sequence ID" value="NZ_APJX01000003.1"/>
</dbReference>
<dbReference type="GO" id="GO:0031956">
    <property type="term" value="F:medium-chain fatty acid-CoA ligase activity"/>
    <property type="evidence" value="ECO:0007669"/>
    <property type="project" value="TreeGrafter"/>
</dbReference>
<feature type="domain" description="AMP-binding enzyme C-terminal" evidence="4">
    <location>
        <begin position="457"/>
        <end position="528"/>
    </location>
</feature>
<evidence type="ECO:0000259" key="3">
    <source>
        <dbReference type="Pfam" id="PF00501"/>
    </source>
</evidence>
<dbReference type="PATRIC" id="fig|1286635.3.peg.1762"/>
<dbReference type="InterPro" id="IPR000873">
    <property type="entry name" value="AMP-dep_synth/lig_dom"/>
</dbReference>
<name>S0G3J8_9BACT</name>
<evidence type="ECO:0000313" key="6">
    <source>
        <dbReference type="Proteomes" id="UP000014216"/>
    </source>
</evidence>
<dbReference type="GO" id="GO:0006631">
    <property type="term" value="P:fatty acid metabolic process"/>
    <property type="evidence" value="ECO:0007669"/>
    <property type="project" value="TreeGrafter"/>
</dbReference>
<organism evidence="5 6">
    <name type="scientific">Desulfotignum phosphitoxidans DSM 13687</name>
    <dbReference type="NCBI Taxonomy" id="1286635"/>
    <lineage>
        <taxon>Bacteria</taxon>
        <taxon>Pseudomonadati</taxon>
        <taxon>Thermodesulfobacteriota</taxon>
        <taxon>Desulfobacteria</taxon>
        <taxon>Desulfobacterales</taxon>
        <taxon>Desulfobacteraceae</taxon>
        <taxon>Desulfotignum</taxon>
    </lineage>
</organism>
<reference evidence="5 6" key="1">
    <citation type="journal article" date="2013" name="Genome Announc.">
        <title>Draft Genome Sequence of Desulfotignum phosphitoxidans DSM 13687 Strain FiPS-3.</title>
        <authorList>
            <person name="Poehlein A."/>
            <person name="Daniel R."/>
            <person name="Simeonova D.D."/>
        </authorList>
    </citation>
    <scope>NUCLEOTIDE SEQUENCE [LARGE SCALE GENOMIC DNA]</scope>
    <source>
        <strain evidence="5 6">DSM 13687</strain>
    </source>
</reference>
<dbReference type="EMBL" id="APJX01000003">
    <property type="protein sequence ID" value="EMS80054.1"/>
    <property type="molecule type" value="Genomic_DNA"/>
</dbReference>
<evidence type="ECO:0000256" key="2">
    <source>
        <dbReference type="ARBA" id="ARBA00022598"/>
    </source>
</evidence>
<dbReference type="Proteomes" id="UP000014216">
    <property type="component" value="Unassembled WGS sequence"/>
</dbReference>
<sequence>MKPIRYTKEMTDEFVRDGYWTQETFYDFWEKNAREIPDREALVDSKYRLTWQQAVELVDAMAISWVEMGIEKHSRVIIQSPNSVYGFLARIACERAGLISLTVYPYLRKKELTYMVDRTKASAVIILHTYNKFNYLEMYEDLQKEFSHLQNIFLFDDMVPPGAPQGTFSLPTIVEKRVKQPIDKNILAERRLDAIENVAILTTTSGTTGIPKLVEWPAAPRICTSKGRVDIWSLTKDDITMAIAPHAGGAAGTLTYFAAPIAGAKTVMLEEFSPDAALALIEKEKATAVGVVPTHLIRMLEADISKYDLGSLRFIRSAGGYLPPQVAEEAEAAFGASITSDLGTQDMGSVSGCRVKDSKDLRRRTVGRMLPGNKVRLAHQENREITVPDGEPGILYFRGPHAPAGYYRDEELTSTVFDKDGWTTTEDIVKFDQGCLWILGRAKDMIIRGGQNIYPAEVEGLLNDHPAVGSVAIVGYPDREMGERSAAYVIPKSGMNFDFKTMVDHLKSKDIAMFKLPEHLEIVAEFPTVGDSGKVNKETLKKDIREKLGL</sequence>
<dbReference type="InterPro" id="IPR045851">
    <property type="entry name" value="AMP-bd_C_sf"/>
</dbReference>